<dbReference type="AlphaFoldDB" id="A0AAQ3DRM6"/>
<feature type="region of interest" description="Disordered" evidence="1">
    <location>
        <begin position="26"/>
        <end position="123"/>
    </location>
</feature>
<evidence type="ECO:0000256" key="2">
    <source>
        <dbReference type="SAM" id="SignalP"/>
    </source>
</evidence>
<dbReference type="Proteomes" id="UP001178740">
    <property type="component" value="Chromosome"/>
</dbReference>
<name>A0AAQ3DRM6_9MOLU</name>
<feature type="compositionally biased region" description="Basic and acidic residues" evidence="1">
    <location>
        <begin position="31"/>
        <end position="123"/>
    </location>
</feature>
<accession>A0AAQ3DRM6</accession>
<feature type="signal peptide" evidence="2">
    <location>
        <begin position="1"/>
        <end position="30"/>
    </location>
</feature>
<gene>
    <name evidence="3" type="primary">p72</name>
    <name evidence="3" type="ORF">MFERI15407_00014</name>
</gene>
<dbReference type="InterPro" id="IPR019992">
    <property type="entry name" value="Mycoides_lipoprot_LppA/p72"/>
</dbReference>
<reference evidence="3" key="1">
    <citation type="submission" date="2022-11" db="EMBL/GenBank/DDBJ databases">
        <title>Comparative genomic analysis of Mycoplasma feriruminatoris and the Mycoplasma mycoides cluster.</title>
        <authorList>
            <person name="Baby V."/>
            <person name="Ambroset C."/>
            <person name="Gaurivaud P."/>
            <person name="Boury C."/>
            <person name="Guichoux E."/>
            <person name="Lartigue C."/>
            <person name="Tardy F."/>
            <person name="Sirand-Pugnet P."/>
        </authorList>
    </citation>
    <scope>NUCLEOTIDE SEQUENCE</scope>
    <source>
        <strain evidence="3">L15407</strain>
    </source>
</reference>
<evidence type="ECO:0000313" key="3">
    <source>
        <dbReference type="EMBL" id="WFQ94789.1"/>
    </source>
</evidence>
<dbReference type="EMBL" id="CP113499">
    <property type="protein sequence ID" value="WFQ94789.1"/>
    <property type="molecule type" value="Genomic_DNA"/>
</dbReference>
<dbReference type="RefSeq" id="WP_278300350.1">
    <property type="nucleotide sequence ID" value="NZ_CP113499.1"/>
</dbReference>
<dbReference type="NCBIfam" id="TIGR03490">
    <property type="entry name" value="Mycoplas_LppA"/>
    <property type="match status" value="1"/>
</dbReference>
<dbReference type="PROSITE" id="PS51257">
    <property type="entry name" value="PROKAR_LIPOPROTEIN"/>
    <property type="match status" value="1"/>
</dbReference>
<feature type="chain" id="PRO_5042897854" evidence="2">
    <location>
        <begin position="31"/>
        <end position="534"/>
    </location>
</feature>
<organism evidence="3 4">
    <name type="scientific">Mycoplasma feriruminatoris</name>
    <dbReference type="NCBI Taxonomy" id="1179777"/>
    <lineage>
        <taxon>Bacteria</taxon>
        <taxon>Bacillati</taxon>
        <taxon>Mycoplasmatota</taxon>
        <taxon>Mollicutes</taxon>
        <taxon>Mycoplasmataceae</taxon>
        <taxon>Mycoplasma</taxon>
    </lineage>
</organism>
<evidence type="ECO:0000256" key="1">
    <source>
        <dbReference type="SAM" id="MobiDB-lite"/>
    </source>
</evidence>
<dbReference type="NCBIfam" id="NF045959">
    <property type="entry name" value="LppA_rel_LP"/>
    <property type="match status" value="1"/>
</dbReference>
<protein>
    <submittedName>
        <fullName evidence="3">Immunodominant protein P72</fullName>
    </submittedName>
</protein>
<keyword evidence="2" id="KW-0732">Signal</keyword>
<sequence length="534" mass="61246">MKKITKLLLSILPILSIVSLSVISCSTTNGADKKPDNRVNNEPKKDPENPRSDRKPEDNHSSKPDGAPKEPENKNPDKPEKDSDKTPKKPDSPGHKEEKEPFKPKPEEKPQKDEPGKSEDIFSDLDGIKKEISFKTIPFYTQRDSRTALVDLQKDPSIIDTIFSKDYKVIYEKYYIQFLTNSGEMPNIQKGLIEKVKLKFTNKKVGKSKTLDFTFIGFKPLDTTNNKKNNKENYLKQRDKVVELSGLFPSLVAYMLLYSQNPNEYKNLMETNNAINFEELVNGNSNLFVDPNLILNAAAIKSLLFEYDNELGKLYKEEIARVSYDDYNGILGVDVKIENREYNDKTNNEPSINKKFTFTGFRKVNVDEPNKSVFSIFLPQNKFRELLAKPPLKTRTQDIKKKNELNKKLLIDNRISEYLKQQIFNNLLVGINDNELKVYNSSSTLSLHTNKDYSSILGLIGNMSIYPFHTILTKDSIKEMYLLVTKDQEKYMAEIEFEFHIPIFASYNTDLKSHITSGENKTLVLKVSTNASID</sequence>
<evidence type="ECO:0000313" key="4">
    <source>
        <dbReference type="Proteomes" id="UP001178740"/>
    </source>
</evidence>
<proteinExistence type="predicted"/>